<evidence type="ECO:0000313" key="2">
    <source>
        <dbReference type="Proteomes" id="UP000095287"/>
    </source>
</evidence>
<organism evidence="2 3">
    <name type="scientific">Steinernema glaseri</name>
    <dbReference type="NCBI Taxonomy" id="37863"/>
    <lineage>
        <taxon>Eukaryota</taxon>
        <taxon>Metazoa</taxon>
        <taxon>Ecdysozoa</taxon>
        <taxon>Nematoda</taxon>
        <taxon>Chromadorea</taxon>
        <taxon>Rhabditida</taxon>
        <taxon>Tylenchina</taxon>
        <taxon>Panagrolaimomorpha</taxon>
        <taxon>Strongyloidoidea</taxon>
        <taxon>Steinernematidae</taxon>
        <taxon>Steinernema</taxon>
    </lineage>
</organism>
<accession>A0A1I7Y009</accession>
<dbReference type="Proteomes" id="UP000095287">
    <property type="component" value="Unplaced"/>
</dbReference>
<evidence type="ECO:0000313" key="3">
    <source>
        <dbReference type="WBParaSite" id="L893_g11346.t1"/>
    </source>
</evidence>
<reference evidence="3" key="1">
    <citation type="submission" date="2016-11" db="UniProtKB">
        <authorList>
            <consortium name="WormBaseParasite"/>
        </authorList>
    </citation>
    <scope>IDENTIFICATION</scope>
</reference>
<protein>
    <submittedName>
        <fullName evidence="3">Phage protein</fullName>
    </submittedName>
</protein>
<evidence type="ECO:0000256" key="1">
    <source>
        <dbReference type="SAM" id="Coils"/>
    </source>
</evidence>
<name>A0A1I7Y009_9BILA</name>
<keyword evidence="2" id="KW-1185">Reference proteome</keyword>
<keyword evidence="1" id="KW-0175">Coiled coil</keyword>
<feature type="coiled-coil region" evidence="1">
    <location>
        <begin position="1"/>
        <end position="43"/>
    </location>
</feature>
<dbReference type="WBParaSite" id="L893_g11346.t1">
    <property type="protein sequence ID" value="L893_g11346.t1"/>
    <property type="gene ID" value="L893_g11346"/>
</dbReference>
<feature type="coiled-coil region" evidence="1">
    <location>
        <begin position="68"/>
        <end position="95"/>
    </location>
</feature>
<dbReference type="AlphaFoldDB" id="A0A1I7Y009"/>
<proteinExistence type="predicted"/>
<sequence length="203" mass="23480">MSSLRDRLQKAVSDNERVLAELEKQLAQNYAELQGELKRQADAKDKKIALNEKKLKAAVFVDECGIFIKQQNHEYAELERRIDEEEKVATQLMLEQADVMAKHIASVSCVSEMCLDEFKANSYSNVNSEKEREAAKQLLMMKAIKQRFNERGLYVDGKKKDAYVAPCVNDDKANRITFLLNETNNEMKKVMLQKKRVPQKFWS</sequence>